<gene>
    <name evidence="1" type="ORF">SAMN05421811_108308</name>
</gene>
<protein>
    <submittedName>
        <fullName evidence="1">Uncharacterized protein</fullName>
    </submittedName>
</protein>
<sequence length="30" mass="3419">MRRVLLVLALAVAAALVTLFLPPGRRWMKR</sequence>
<reference evidence="1 2" key="1">
    <citation type="submission" date="2016-10" db="EMBL/GenBank/DDBJ databases">
        <authorList>
            <person name="de Groot N.N."/>
        </authorList>
    </citation>
    <scope>NUCLEOTIDE SEQUENCE [LARGE SCALE GENOMIC DNA]</scope>
    <source>
        <strain evidence="1 2">CGMCC 4.5598</strain>
    </source>
</reference>
<dbReference type="AlphaFoldDB" id="A0A1I0KL79"/>
<name>A0A1I0KL79_9ACTN</name>
<organism evidence="1 2">
    <name type="scientific">Nonomuraea wenchangensis</name>
    <dbReference type="NCBI Taxonomy" id="568860"/>
    <lineage>
        <taxon>Bacteria</taxon>
        <taxon>Bacillati</taxon>
        <taxon>Actinomycetota</taxon>
        <taxon>Actinomycetes</taxon>
        <taxon>Streptosporangiales</taxon>
        <taxon>Streptosporangiaceae</taxon>
        <taxon>Nonomuraea</taxon>
    </lineage>
</organism>
<accession>A0A1I0KL79</accession>
<evidence type="ECO:0000313" key="2">
    <source>
        <dbReference type="Proteomes" id="UP000199361"/>
    </source>
</evidence>
<dbReference type="EMBL" id="FOHX01000008">
    <property type="protein sequence ID" value="SEU25673.1"/>
    <property type="molecule type" value="Genomic_DNA"/>
</dbReference>
<evidence type="ECO:0000313" key="1">
    <source>
        <dbReference type="EMBL" id="SEU25673.1"/>
    </source>
</evidence>
<keyword evidence="2" id="KW-1185">Reference proteome</keyword>
<dbReference type="Proteomes" id="UP000199361">
    <property type="component" value="Unassembled WGS sequence"/>
</dbReference>
<proteinExistence type="predicted"/>